<evidence type="ECO:0000313" key="3">
    <source>
        <dbReference type="EMBL" id="RXM30405.1"/>
    </source>
</evidence>
<dbReference type="AlphaFoldDB" id="A0A444U5F8"/>
<dbReference type="Pfam" id="PF13843">
    <property type="entry name" value="DDE_Tnp_1_7"/>
    <property type="match status" value="1"/>
</dbReference>
<organism evidence="3 4">
    <name type="scientific">Acipenser ruthenus</name>
    <name type="common">Sterlet sturgeon</name>
    <dbReference type="NCBI Taxonomy" id="7906"/>
    <lineage>
        <taxon>Eukaryota</taxon>
        <taxon>Metazoa</taxon>
        <taxon>Chordata</taxon>
        <taxon>Craniata</taxon>
        <taxon>Vertebrata</taxon>
        <taxon>Euteleostomi</taxon>
        <taxon>Actinopterygii</taxon>
        <taxon>Chondrostei</taxon>
        <taxon>Acipenseriformes</taxon>
        <taxon>Acipenseridae</taxon>
        <taxon>Acipenser</taxon>
    </lineage>
</organism>
<dbReference type="PANTHER" id="PTHR47272:SF1">
    <property type="entry name" value="PIGGYBAC TRANSPOSABLE ELEMENT-DERIVED PROTEIN 3-LIKE"/>
    <property type="match status" value="1"/>
</dbReference>
<dbReference type="Proteomes" id="UP000289886">
    <property type="component" value="Unassembled WGS sequence"/>
</dbReference>
<reference evidence="3 4" key="1">
    <citation type="submission" date="2019-01" db="EMBL/GenBank/DDBJ databases">
        <title>Draft Genome and Complete Hox-Cluster Characterization of the Sterlet Sturgeon (Acipenser ruthenus).</title>
        <authorList>
            <person name="Wei Q."/>
        </authorList>
    </citation>
    <scope>NUCLEOTIDE SEQUENCE [LARGE SCALE GENOMIC DNA]</scope>
    <source>
        <strain evidence="3">WHYD16114868_AA</strain>
        <tissue evidence="3">Blood</tissue>
    </source>
</reference>
<evidence type="ECO:0000259" key="2">
    <source>
        <dbReference type="Pfam" id="PF13843"/>
    </source>
</evidence>
<evidence type="ECO:0000313" key="4">
    <source>
        <dbReference type="Proteomes" id="UP000289886"/>
    </source>
</evidence>
<gene>
    <name evidence="3" type="ORF">EOD39_7949</name>
</gene>
<name>A0A444U5F8_ACIRT</name>
<proteinExistence type="predicted"/>
<evidence type="ECO:0000256" key="1">
    <source>
        <dbReference type="SAM" id="MobiDB-lite"/>
    </source>
</evidence>
<feature type="region of interest" description="Disordered" evidence="1">
    <location>
        <begin position="240"/>
        <end position="264"/>
    </location>
</feature>
<protein>
    <submittedName>
        <fullName evidence="3">PiggyBac transposable element-derived protein 1</fullName>
    </submittedName>
</protein>
<feature type="domain" description="PiggyBac transposable element-derived protein" evidence="2">
    <location>
        <begin position="6"/>
        <end position="202"/>
    </location>
</feature>
<comment type="caution">
    <text evidence="3">The sequence shown here is derived from an EMBL/GenBank/DDBJ whole genome shotgun (WGS) entry which is preliminary data.</text>
</comment>
<dbReference type="InterPro" id="IPR029526">
    <property type="entry name" value="PGBD"/>
</dbReference>
<dbReference type="PANTHER" id="PTHR47272">
    <property type="entry name" value="DDE_TNP_1_7 DOMAIN-CONTAINING PROTEIN"/>
    <property type="match status" value="1"/>
</dbReference>
<keyword evidence="4" id="KW-1185">Reference proteome</keyword>
<sequence>MAGFDGIVHNFVIYCGKTVQPPGLADIGACGNVVIRLSSIVPKHRNYKLYFDNWFCGLKLQVELAKQEIQSLGTVRANRLPGSDMKSDAELNRSGCGFFRKKNGTVEDVVLHVVKCYNNRSVTLLSTYIGAKSIAEVQRWDRFRSTKVAVQCPAVVKKYNQYMGGVDLLDSLIALYRIKIRSKKWYHRLLFHFIDMTVVTSWLLYWRDCSAKGVPKAEQMRLAKFRSQLAEALCKTGKSLEKKKGRHSTSVQTEYEAKRKKKGPRAQIPVADLCLDNTAHWPTL</sequence>
<accession>A0A444U5F8</accession>
<dbReference type="EMBL" id="SCEB01215282">
    <property type="protein sequence ID" value="RXM30405.1"/>
    <property type="molecule type" value="Genomic_DNA"/>
</dbReference>